<sequence length="110" mass="12975">MQKRLRRLEKKERKRAKKNDASDDIDNCESVANSEVGLESRKEIENKEETSVVVKKIQATVIPPALRNRNKKMYRQWIWTFLVVIAVYILFCIGNSDVFIRITADWQILH</sequence>
<name>A0A5A7QUV1_STRAF</name>
<evidence type="ECO:0000256" key="1">
    <source>
        <dbReference type="SAM" id="MobiDB-lite"/>
    </source>
</evidence>
<gene>
    <name evidence="3" type="ORF">STAS_26051</name>
</gene>
<dbReference type="EMBL" id="BKCP01008339">
    <property type="protein sequence ID" value="GER48849.1"/>
    <property type="molecule type" value="Genomic_DNA"/>
</dbReference>
<feature type="compositionally biased region" description="Basic residues" evidence="1">
    <location>
        <begin position="1"/>
        <end position="17"/>
    </location>
</feature>
<feature type="region of interest" description="Disordered" evidence="1">
    <location>
        <begin position="1"/>
        <end position="27"/>
    </location>
</feature>
<organism evidence="3 4">
    <name type="scientific">Striga asiatica</name>
    <name type="common">Asiatic witchweed</name>
    <name type="synonym">Buchnera asiatica</name>
    <dbReference type="NCBI Taxonomy" id="4170"/>
    <lineage>
        <taxon>Eukaryota</taxon>
        <taxon>Viridiplantae</taxon>
        <taxon>Streptophyta</taxon>
        <taxon>Embryophyta</taxon>
        <taxon>Tracheophyta</taxon>
        <taxon>Spermatophyta</taxon>
        <taxon>Magnoliopsida</taxon>
        <taxon>eudicotyledons</taxon>
        <taxon>Gunneridae</taxon>
        <taxon>Pentapetalae</taxon>
        <taxon>asterids</taxon>
        <taxon>lamiids</taxon>
        <taxon>Lamiales</taxon>
        <taxon>Orobanchaceae</taxon>
        <taxon>Buchnereae</taxon>
        <taxon>Striga</taxon>
    </lineage>
</organism>
<accession>A0A5A7QUV1</accession>
<dbReference type="AlphaFoldDB" id="A0A5A7QUV1"/>
<evidence type="ECO:0000256" key="2">
    <source>
        <dbReference type="SAM" id="Phobius"/>
    </source>
</evidence>
<reference evidence="4" key="1">
    <citation type="journal article" date="2019" name="Curr. Biol.">
        <title>Genome Sequence of Striga asiatica Provides Insight into the Evolution of Plant Parasitism.</title>
        <authorList>
            <person name="Yoshida S."/>
            <person name="Kim S."/>
            <person name="Wafula E.K."/>
            <person name="Tanskanen J."/>
            <person name="Kim Y.M."/>
            <person name="Honaas L."/>
            <person name="Yang Z."/>
            <person name="Spallek T."/>
            <person name="Conn C.E."/>
            <person name="Ichihashi Y."/>
            <person name="Cheong K."/>
            <person name="Cui S."/>
            <person name="Der J.P."/>
            <person name="Gundlach H."/>
            <person name="Jiao Y."/>
            <person name="Hori C."/>
            <person name="Ishida J.K."/>
            <person name="Kasahara H."/>
            <person name="Kiba T."/>
            <person name="Kim M.S."/>
            <person name="Koo N."/>
            <person name="Laohavisit A."/>
            <person name="Lee Y.H."/>
            <person name="Lumba S."/>
            <person name="McCourt P."/>
            <person name="Mortimer J.C."/>
            <person name="Mutuku J.M."/>
            <person name="Nomura T."/>
            <person name="Sasaki-Sekimoto Y."/>
            <person name="Seto Y."/>
            <person name="Wang Y."/>
            <person name="Wakatake T."/>
            <person name="Sakakibara H."/>
            <person name="Demura T."/>
            <person name="Yamaguchi S."/>
            <person name="Yoneyama K."/>
            <person name="Manabe R.I."/>
            <person name="Nelson D.C."/>
            <person name="Schulman A.H."/>
            <person name="Timko M.P."/>
            <person name="dePamphilis C.W."/>
            <person name="Choi D."/>
            <person name="Shirasu K."/>
        </authorList>
    </citation>
    <scope>NUCLEOTIDE SEQUENCE [LARGE SCALE GENOMIC DNA]</scope>
    <source>
        <strain evidence="4">cv. UVA1</strain>
    </source>
</reference>
<dbReference type="Proteomes" id="UP000325081">
    <property type="component" value="Unassembled WGS sequence"/>
</dbReference>
<keyword evidence="4" id="KW-1185">Reference proteome</keyword>
<protein>
    <submittedName>
        <fullName evidence="3">Cgd8_3850 protein</fullName>
    </submittedName>
</protein>
<comment type="caution">
    <text evidence="3">The sequence shown here is derived from an EMBL/GenBank/DDBJ whole genome shotgun (WGS) entry which is preliminary data.</text>
</comment>
<evidence type="ECO:0000313" key="4">
    <source>
        <dbReference type="Proteomes" id="UP000325081"/>
    </source>
</evidence>
<keyword evidence="2" id="KW-1133">Transmembrane helix</keyword>
<keyword evidence="2" id="KW-0472">Membrane</keyword>
<proteinExistence type="predicted"/>
<evidence type="ECO:0000313" key="3">
    <source>
        <dbReference type="EMBL" id="GER48849.1"/>
    </source>
</evidence>
<keyword evidence="2" id="KW-0812">Transmembrane</keyword>
<feature type="transmembrane region" description="Helical" evidence="2">
    <location>
        <begin position="77"/>
        <end position="96"/>
    </location>
</feature>